<feature type="domain" description="Enolpyruvate transferase" evidence="8">
    <location>
        <begin position="8"/>
        <end position="418"/>
    </location>
</feature>
<feature type="binding site" evidence="7">
    <location>
        <position position="342"/>
    </location>
    <ligand>
        <name>phosphoenolpyruvate</name>
        <dbReference type="ChEBI" id="CHEBI:58702"/>
    </ligand>
</feature>
<evidence type="ECO:0000256" key="7">
    <source>
        <dbReference type="HAMAP-Rule" id="MF_00210"/>
    </source>
</evidence>
<dbReference type="Gene3D" id="3.65.10.10">
    <property type="entry name" value="Enolpyruvate transferase domain"/>
    <property type="match status" value="2"/>
</dbReference>
<keyword evidence="5 7" id="KW-0057">Aromatic amino acid biosynthesis</keyword>
<feature type="binding site" evidence="7">
    <location>
        <position position="410"/>
    </location>
    <ligand>
        <name>phosphoenolpyruvate</name>
        <dbReference type="ChEBI" id="CHEBI:58702"/>
    </ligand>
</feature>
<dbReference type="AlphaFoldDB" id="A0A4P9CBH4"/>
<comment type="similarity">
    <text evidence="2 7">Belongs to the EPSP synthase family.</text>
</comment>
<dbReference type="EMBL" id="CP029487">
    <property type="protein sequence ID" value="QCT72863.1"/>
    <property type="molecule type" value="Genomic_DNA"/>
</dbReference>
<comment type="caution">
    <text evidence="7">Lacks conserved residue(s) required for the propagation of feature annotation.</text>
</comment>
<reference evidence="9 10" key="1">
    <citation type="submission" date="2018-05" db="EMBL/GenBank/DDBJ databases">
        <title>Genome comparison of Eubacterium sp.</title>
        <authorList>
            <person name="Feng Y."/>
            <person name="Sanchez-Andrea I."/>
            <person name="Stams A.J.M."/>
            <person name="De Vos W.M."/>
        </authorList>
    </citation>
    <scope>NUCLEOTIDE SEQUENCE [LARGE SCALE GENOMIC DNA]</scope>
    <source>
        <strain evidence="9 10">YI</strain>
    </source>
</reference>
<feature type="binding site" evidence="7">
    <location>
        <position position="338"/>
    </location>
    <ligand>
        <name>3-phosphoshikimate</name>
        <dbReference type="ChEBI" id="CHEBI:145989"/>
    </ligand>
</feature>
<evidence type="ECO:0000313" key="9">
    <source>
        <dbReference type="EMBL" id="QCT72863.1"/>
    </source>
</evidence>
<gene>
    <name evidence="7 9" type="primary">aroA</name>
    <name evidence="9" type="ORF">CPZ25_016550</name>
</gene>
<evidence type="ECO:0000256" key="2">
    <source>
        <dbReference type="ARBA" id="ARBA00009948"/>
    </source>
</evidence>
<feature type="binding site" evidence="7">
    <location>
        <position position="22"/>
    </location>
    <ligand>
        <name>3-phosphoshikimate</name>
        <dbReference type="ChEBI" id="CHEBI:145989"/>
    </ligand>
</feature>
<evidence type="ECO:0000256" key="4">
    <source>
        <dbReference type="ARBA" id="ARBA00022679"/>
    </source>
</evidence>
<keyword evidence="3 7" id="KW-0028">Amino-acid biosynthesis</keyword>
<sequence>MKKVEITPKKLGGVICIPPSKSVSHRAVMCAALSQGTSVITNILLSDDITATCKAMETLGAEIKYKENEGKRFTLTITGVSRPDTEGKTIDCIESGSTLRFIIPLLALKARNSRVIGRGRLTARPMQPYYDIFEEQGIAYQKETEGQELPLCFTGALKPGTYRLNGSISSQFITGLLFALPLLDGDSVIEITTPLESKPYVDITLDVMEKFGIAVINEDYRLFRIAGNQRYKARDYRVEGDFSQGAFWLVGGILGEKTDCEDLQPDSSQGDKVIVEVIQSMGGCVSQTKSGYVAEPGTTHGTVVDVSQCPDLVPVLTVLAALSEGVTEIVGAARLRFKESDRLAAMNEVLTMLGAKVTEHPEGMTIEGVKRLKGGVVDSHNDHRIAMAAAIASFACEDKLTITGAESVRKSYPDFWEDFKKMGGDIHEFDLGK</sequence>
<evidence type="ECO:0000256" key="5">
    <source>
        <dbReference type="ARBA" id="ARBA00023141"/>
    </source>
</evidence>
<dbReference type="InterPro" id="IPR036968">
    <property type="entry name" value="Enolpyruvate_Tfrase_sf"/>
</dbReference>
<comment type="function">
    <text evidence="7">Catalyzes the transfer of the enolpyruvyl moiety of phosphoenolpyruvate (PEP) to the 5-hydroxyl of shikimate-3-phosphate (S3P) to produce enolpyruvyl shikimate-3-phosphate and inorganic phosphate.</text>
</comment>
<dbReference type="RefSeq" id="WP_096920162.1">
    <property type="nucleotide sequence ID" value="NZ_CP029487.1"/>
</dbReference>
<feature type="binding site" evidence="7">
    <location>
        <position position="124"/>
    </location>
    <ligand>
        <name>phosphoenolpyruvate</name>
        <dbReference type="ChEBI" id="CHEBI:58702"/>
    </ligand>
</feature>
<feature type="binding site" evidence="7">
    <location>
        <position position="96"/>
    </location>
    <ligand>
        <name>phosphoenolpyruvate</name>
        <dbReference type="ChEBI" id="CHEBI:58702"/>
    </ligand>
</feature>
<proteinExistence type="inferred from homology"/>
<feature type="binding site" evidence="7">
    <location>
        <position position="197"/>
    </location>
    <ligand>
        <name>3-phosphoshikimate</name>
        <dbReference type="ChEBI" id="CHEBI:145989"/>
    </ligand>
</feature>
<feature type="binding site" evidence="7">
    <location>
        <position position="171"/>
    </location>
    <ligand>
        <name>3-phosphoshikimate</name>
        <dbReference type="ChEBI" id="CHEBI:145989"/>
    </ligand>
</feature>
<feature type="binding site" evidence="7">
    <location>
        <position position="21"/>
    </location>
    <ligand>
        <name>phosphoenolpyruvate</name>
        <dbReference type="ChEBI" id="CHEBI:58702"/>
    </ligand>
</feature>
<feature type="binding site" evidence="7">
    <location>
        <position position="169"/>
    </location>
    <ligand>
        <name>3-phosphoshikimate</name>
        <dbReference type="ChEBI" id="CHEBI:145989"/>
    </ligand>
</feature>
<dbReference type="PANTHER" id="PTHR21090">
    <property type="entry name" value="AROM/DEHYDROQUINATE SYNTHASE"/>
    <property type="match status" value="1"/>
</dbReference>
<name>A0A4P9CBH4_EUBML</name>
<dbReference type="UniPathway" id="UPA00053">
    <property type="reaction ID" value="UER00089"/>
</dbReference>
<evidence type="ECO:0000256" key="6">
    <source>
        <dbReference type="ARBA" id="ARBA00044633"/>
    </source>
</evidence>
<evidence type="ECO:0000259" key="8">
    <source>
        <dbReference type="Pfam" id="PF00275"/>
    </source>
</evidence>
<dbReference type="InterPro" id="IPR006264">
    <property type="entry name" value="EPSP_synthase"/>
</dbReference>
<dbReference type="Pfam" id="PF00275">
    <property type="entry name" value="EPSP_synthase"/>
    <property type="match status" value="1"/>
</dbReference>
<feature type="active site" description="Proton acceptor" evidence="7">
    <location>
        <position position="311"/>
    </location>
</feature>
<accession>A0A4P9CBH4</accession>
<feature type="binding site" evidence="7">
    <location>
        <position position="21"/>
    </location>
    <ligand>
        <name>3-phosphoshikimate</name>
        <dbReference type="ChEBI" id="CHEBI:145989"/>
    </ligand>
</feature>
<dbReference type="PROSITE" id="PS00885">
    <property type="entry name" value="EPSP_SYNTHASE_2"/>
    <property type="match status" value="1"/>
</dbReference>
<organism evidence="9 10">
    <name type="scientific">Eubacterium maltosivorans</name>
    <dbReference type="NCBI Taxonomy" id="2041044"/>
    <lineage>
        <taxon>Bacteria</taxon>
        <taxon>Bacillati</taxon>
        <taxon>Bacillota</taxon>
        <taxon>Clostridia</taxon>
        <taxon>Eubacteriales</taxon>
        <taxon>Eubacteriaceae</taxon>
        <taxon>Eubacterium</taxon>
    </lineage>
</organism>
<comment type="pathway">
    <text evidence="1 7">Metabolic intermediate biosynthesis; chorismate biosynthesis; chorismate from D-erythrose 4-phosphate and phosphoenolpyruvate: step 6/7.</text>
</comment>
<dbReference type="GO" id="GO:0003866">
    <property type="term" value="F:3-phosphoshikimate 1-carboxyvinyltransferase activity"/>
    <property type="evidence" value="ECO:0007669"/>
    <property type="project" value="UniProtKB-UniRule"/>
</dbReference>
<evidence type="ECO:0000256" key="3">
    <source>
        <dbReference type="ARBA" id="ARBA00022605"/>
    </source>
</evidence>
<dbReference type="SUPFAM" id="SSF55205">
    <property type="entry name" value="EPT/RTPC-like"/>
    <property type="match status" value="1"/>
</dbReference>
<keyword evidence="4 7" id="KW-0808">Transferase</keyword>
<keyword evidence="10" id="KW-1185">Reference proteome</keyword>
<feature type="binding site" evidence="7">
    <location>
        <position position="171"/>
    </location>
    <ligand>
        <name>phosphoenolpyruvate</name>
        <dbReference type="ChEBI" id="CHEBI:58702"/>
    </ligand>
</feature>
<comment type="subcellular location">
    <subcellularLocation>
        <location evidence="7">Cytoplasm</location>
    </subcellularLocation>
</comment>
<evidence type="ECO:0000256" key="1">
    <source>
        <dbReference type="ARBA" id="ARBA00004811"/>
    </source>
</evidence>
<dbReference type="Proteomes" id="UP000218387">
    <property type="component" value="Chromosome"/>
</dbReference>
<dbReference type="NCBIfam" id="TIGR01356">
    <property type="entry name" value="aroA"/>
    <property type="match status" value="1"/>
</dbReference>
<protein>
    <recommendedName>
        <fullName evidence="7">3-phosphoshikimate 1-carboxyvinyltransferase</fullName>
        <ecNumber evidence="7">2.5.1.19</ecNumber>
    </recommendedName>
    <alternativeName>
        <fullName evidence="7">5-enolpyruvylshikimate-3-phosphate synthase</fullName>
        <shortName evidence="7">EPSP synthase</shortName>
        <shortName evidence="7">EPSPS</shortName>
    </alternativeName>
</protein>
<feature type="binding site" evidence="7">
    <location>
        <position position="26"/>
    </location>
    <ligand>
        <name>3-phosphoshikimate</name>
        <dbReference type="ChEBI" id="CHEBI:145989"/>
    </ligand>
</feature>
<dbReference type="CDD" id="cd01556">
    <property type="entry name" value="EPSP_synthase"/>
    <property type="match status" value="1"/>
</dbReference>
<dbReference type="EC" id="2.5.1.19" evidence="7"/>
<dbReference type="KEGG" id="emt:CPZ25_016550"/>
<dbReference type="InterPro" id="IPR023193">
    <property type="entry name" value="EPSP_synthase_CS"/>
</dbReference>
<dbReference type="GO" id="GO:0008652">
    <property type="term" value="P:amino acid biosynthetic process"/>
    <property type="evidence" value="ECO:0007669"/>
    <property type="project" value="UniProtKB-KW"/>
</dbReference>
<keyword evidence="7" id="KW-0963">Cytoplasm</keyword>
<dbReference type="GO" id="GO:0009423">
    <property type="term" value="P:chorismate biosynthetic process"/>
    <property type="evidence" value="ECO:0007669"/>
    <property type="project" value="UniProtKB-UniRule"/>
</dbReference>
<dbReference type="HAMAP" id="MF_00210">
    <property type="entry name" value="EPSP_synth"/>
    <property type="match status" value="1"/>
</dbReference>
<dbReference type="InterPro" id="IPR013792">
    <property type="entry name" value="RNA3'P_cycl/enolpyr_Trfase_a/b"/>
</dbReference>
<dbReference type="PIRSF" id="PIRSF000505">
    <property type="entry name" value="EPSPS"/>
    <property type="match status" value="1"/>
</dbReference>
<dbReference type="GO" id="GO:0009073">
    <property type="term" value="P:aromatic amino acid family biosynthetic process"/>
    <property type="evidence" value="ECO:0007669"/>
    <property type="project" value="UniProtKB-KW"/>
</dbReference>
<comment type="subunit">
    <text evidence="7">Monomer.</text>
</comment>
<evidence type="ECO:0000313" key="10">
    <source>
        <dbReference type="Proteomes" id="UP000218387"/>
    </source>
</evidence>
<feature type="binding site" evidence="7">
    <location>
        <position position="384"/>
    </location>
    <ligand>
        <name>phosphoenolpyruvate</name>
        <dbReference type="ChEBI" id="CHEBI:58702"/>
    </ligand>
</feature>
<feature type="binding site" evidence="7">
    <location>
        <position position="311"/>
    </location>
    <ligand>
        <name>3-phosphoshikimate</name>
        <dbReference type="ChEBI" id="CHEBI:145989"/>
    </ligand>
</feature>
<dbReference type="PANTHER" id="PTHR21090:SF5">
    <property type="entry name" value="PENTAFUNCTIONAL AROM POLYPEPTIDE"/>
    <property type="match status" value="1"/>
</dbReference>
<comment type="catalytic activity">
    <reaction evidence="6">
        <text>3-phosphoshikimate + phosphoenolpyruvate = 5-O-(1-carboxyvinyl)-3-phosphoshikimate + phosphate</text>
        <dbReference type="Rhea" id="RHEA:21256"/>
        <dbReference type="ChEBI" id="CHEBI:43474"/>
        <dbReference type="ChEBI" id="CHEBI:57701"/>
        <dbReference type="ChEBI" id="CHEBI:58702"/>
        <dbReference type="ChEBI" id="CHEBI:145989"/>
        <dbReference type="EC" id="2.5.1.19"/>
    </reaction>
    <physiologicalReaction direction="left-to-right" evidence="6">
        <dbReference type="Rhea" id="RHEA:21257"/>
    </physiologicalReaction>
</comment>
<dbReference type="GO" id="GO:0005737">
    <property type="term" value="C:cytoplasm"/>
    <property type="evidence" value="ECO:0007669"/>
    <property type="project" value="UniProtKB-SubCell"/>
</dbReference>
<dbReference type="InterPro" id="IPR001986">
    <property type="entry name" value="Enolpyruvate_Tfrase_dom"/>
</dbReference>
<feature type="binding site" evidence="7">
    <location>
        <position position="170"/>
    </location>
    <ligand>
        <name>3-phosphoshikimate</name>
        <dbReference type="ChEBI" id="CHEBI:145989"/>
    </ligand>
</feature>